<evidence type="ECO:0000313" key="1">
    <source>
        <dbReference type="EMBL" id="PPK29572.1"/>
    </source>
</evidence>
<dbReference type="InterPro" id="IPR014710">
    <property type="entry name" value="RmlC-like_jellyroll"/>
</dbReference>
<protein>
    <submittedName>
        <fullName evidence="1">Cyclic nucleotide-binding domain-containing protein</fullName>
    </submittedName>
</protein>
<accession>A0A2S6EWK1</accession>
<organism evidence="1 2">
    <name type="scientific">Legionella pneumophila</name>
    <dbReference type="NCBI Taxonomy" id="446"/>
    <lineage>
        <taxon>Bacteria</taxon>
        <taxon>Pseudomonadati</taxon>
        <taxon>Pseudomonadota</taxon>
        <taxon>Gammaproteobacteria</taxon>
        <taxon>Legionellales</taxon>
        <taxon>Legionellaceae</taxon>
        <taxon>Legionella</taxon>
    </lineage>
</organism>
<dbReference type="Gene3D" id="2.60.120.10">
    <property type="entry name" value="Jelly Rolls"/>
    <property type="match status" value="1"/>
</dbReference>
<dbReference type="PROSITE" id="PS50042">
    <property type="entry name" value="CNMP_BINDING_3"/>
    <property type="match status" value="1"/>
</dbReference>
<dbReference type="SUPFAM" id="SSF51206">
    <property type="entry name" value="cAMP-binding domain-like"/>
    <property type="match status" value="1"/>
</dbReference>
<gene>
    <name evidence="1" type="ORF">C3928_10845</name>
</gene>
<name>A0A2S6EWK1_LEGPN</name>
<evidence type="ECO:0000313" key="2">
    <source>
        <dbReference type="Proteomes" id="UP000239239"/>
    </source>
</evidence>
<reference evidence="1 2" key="1">
    <citation type="submission" date="2018-02" db="EMBL/GenBank/DDBJ databases">
        <title>Draft genome sequences of four Legionella pneumophila clinical strains isolated in Ontario.</title>
        <authorList>
            <person name="Fortuna A."/>
            <person name="Ramnarine R."/>
            <person name="Li A."/>
            <person name="Frantz C."/>
            <person name="Mallo G."/>
        </authorList>
    </citation>
    <scope>NUCLEOTIDE SEQUENCE [LARGE SCALE GENOMIC DNA]</scope>
    <source>
        <strain evidence="1 2">LG61</strain>
    </source>
</reference>
<dbReference type="EMBL" id="PQWY01000016">
    <property type="protein sequence ID" value="PPK29572.1"/>
    <property type="molecule type" value="Genomic_DNA"/>
</dbReference>
<dbReference type="SMART" id="SM00100">
    <property type="entry name" value="cNMP"/>
    <property type="match status" value="1"/>
</dbReference>
<sequence>MSKADLHNCMLFKGIDEKYVDEFLENCEEVELSQGAFLFHQNEIGDSMYIVEEGELQIILEHNSTGSTSHEEQVIGVLKSGALFGELCVFGQLKRAASIRALVDCRLLKIEGEDFRIRIYSKDLDALLICYNIAKLLSQRFINLLSLRDSLNV</sequence>
<dbReference type="PANTHER" id="PTHR47823:SF11">
    <property type="entry name" value="K+-CHANNEL ERG AND RELATED PROTEINS"/>
    <property type="match status" value="1"/>
</dbReference>
<dbReference type="RefSeq" id="WP_027228558.1">
    <property type="nucleotide sequence ID" value="NZ_CP017601.1"/>
</dbReference>
<dbReference type="CDD" id="cd00038">
    <property type="entry name" value="CAP_ED"/>
    <property type="match status" value="1"/>
</dbReference>
<dbReference type="PANTHER" id="PTHR47823">
    <property type="entry name" value="ION_TRANS DOMAIN-CONTAINING PROTEIN"/>
    <property type="match status" value="1"/>
</dbReference>
<dbReference type="Proteomes" id="UP000239239">
    <property type="component" value="Unassembled WGS sequence"/>
</dbReference>
<dbReference type="Pfam" id="PF00027">
    <property type="entry name" value="cNMP_binding"/>
    <property type="match status" value="1"/>
</dbReference>
<dbReference type="InterPro" id="IPR000595">
    <property type="entry name" value="cNMP-bd_dom"/>
</dbReference>
<dbReference type="AlphaFoldDB" id="A0A2S6EWK1"/>
<dbReference type="InterPro" id="IPR018490">
    <property type="entry name" value="cNMP-bd_dom_sf"/>
</dbReference>
<dbReference type="OrthoDB" id="6881322at2"/>
<comment type="caution">
    <text evidence="1">The sequence shown here is derived from an EMBL/GenBank/DDBJ whole genome shotgun (WGS) entry which is preliminary data.</text>
</comment>
<proteinExistence type="predicted"/>